<protein>
    <submittedName>
        <fullName evidence="9">Glycosyltransferase, catalytic subunit of cellulose synthase and poly-beta-1,6-N-acetylglucosamine synthase</fullName>
    </submittedName>
</protein>
<dbReference type="RefSeq" id="WP_039402077.1">
    <property type="nucleotide sequence ID" value="NZ_FNPC01000001.1"/>
</dbReference>
<keyword evidence="6 7" id="KW-0472">Membrane</keyword>
<evidence type="ECO:0000256" key="2">
    <source>
        <dbReference type="ARBA" id="ARBA00022676"/>
    </source>
</evidence>
<dbReference type="InterPro" id="IPR001173">
    <property type="entry name" value="Glyco_trans_2-like"/>
</dbReference>
<organism evidence="9 10">
    <name type="scientific">Halopenitus persicus</name>
    <dbReference type="NCBI Taxonomy" id="1048396"/>
    <lineage>
        <taxon>Archaea</taxon>
        <taxon>Methanobacteriati</taxon>
        <taxon>Methanobacteriota</taxon>
        <taxon>Stenosarchaea group</taxon>
        <taxon>Halobacteria</taxon>
        <taxon>Halobacteriales</taxon>
        <taxon>Haloferacaceae</taxon>
        <taxon>Halopenitus</taxon>
    </lineage>
</organism>
<dbReference type="GO" id="GO:0016020">
    <property type="term" value="C:membrane"/>
    <property type="evidence" value="ECO:0007669"/>
    <property type="project" value="UniProtKB-SubCell"/>
</dbReference>
<name>A0A1H3E2N5_9EURY</name>
<dbReference type="Gene3D" id="3.90.550.10">
    <property type="entry name" value="Spore Coat Polysaccharide Biosynthesis Protein SpsA, Chain A"/>
    <property type="match status" value="1"/>
</dbReference>
<feature type="transmembrane region" description="Helical" evidence="7">
    <location>
        <begin position="391"/>
        <end position="412"/>
    </location>
</feature>
<feature type="transmembrane region" description="Helical" evidence="7">
    <location>
        <begin position="49"/>
        <end position="71"/>
    </location>
</feature>
<evidence type="ECO:0000256" key="7">
    <source>
        <dbReference type="SAM" id="Phobius"/>
    </source>
</evidence>
<evidence type="ECO:0000259" key="8">
    <source>
        <dbReference type="Pfam" id="PF00535"/>
    </source>
</evidence>
<dbReference type="PANTHER" id="PTHR43867:SF2">
    <property type="entry name" value="CELLULOSE SYNTHASE CATALYTIC SUBUNIT A [UDP-FORMING]"/>
    <property type="match status" value="1"/>
</dbReference>
<evidence type="ECO:0000256" key="6">
    <source>
        <dbReference type="ARBA" id="ARBA00023136"/>
    </source>
</evidence>
<feature type="transmembrane region" description="Helical" evidence="7">
    <location>
        <begin position="362"/>
        <end position="379"/>
    </location>
</feature>
<keyword evidence="2" id="KW-0328">Glycosyltransferase</keyword>
<evidence type="ECO:0000256" key="3">
    <source>
        <dbReference type="ARBA" id="ARBA00022679"/>
    </source>
</evidence>
<dbReference type="EMBL" id="FNPC01000001">
    <property type="protein sequence ID" value="SDX72169.1"/>
    <property type="molecule type" value="Genomic_DNA"/>
</dbReference>
<dbReference type="GO" id="GO:0016757">
    <property type="term" value="F:glycosyltransferase activity"/>
    <property type="evidence" value="ECO:0007669"/>
    <property type="project" value="UniProtKB-KW"/>
</dbReference>
<evidence type="ECO:0000313" key="9">
    <source>
        <dbReference type="EMBL" id="SDX72169.1"/>
    </source>
</evidence>
<feature type="transmembrane region" description="Helical" evidence="7">
    <location>
        <begin position="21"/>
        <end position="43"/>
    </location>
</feature>
<sequence>MNRVNRVSRHVMERAGTLLGILGLLVAGFLTSLDVWTVVIAPLFLRIQFLQGVLSVGAFSVVIAAIGLLLARDVRRDDATDERVRSGPLVQAIVPAYRDADVVDASVTSLLENDYDPLRIVIAVEPDDEPTRERAAELADIYEPVEYLVNDAPGSKATAINNAVEWSPADHFVVFDADERASPTFVSTAMGELLGETDVFQGRRVPRPSGPVETLAYCERVVVQAGYLIGDVVGFTHCQSSATGFTREALEAVGGYADVLTEDLYFSHQCYQANLTVAQNRRCTSSMEAPHTLGDLWGQRKRWRIGHVQVSHLRIREALAGRPSLTDLVTVGRAIGAVLAGGALLVLTAHVLLLMVVDPSSVVIPFAAVFTMIGGVWLRDLRDGRVGGPSWTLALAPLVFLGHGVLTVKAVLEYVLTWDGEWYQVTKTGA</sequence>
<evidence type="ECO:0000313" key="10">
    <source>
        <dbReference type="Proteomes" id="UP000199079"/>
    </source>
</evidence>
<dbReference type="OrthoDB" id="43988at2157"/>
<keyword evidence="4 7" id="KW-0812">Transmembrane</keyword>
<dbReference type="Pfam" id="PF00535">
    <property type="entry name" value="Glycos_transf_2"/>
    <property type="match status" value="1"/>
</dbReference>
<feature type="transmembrane region" description="Helical" evidence="7">
    <location>
        <begin position="334"/>
        <end position="356"/>
    </location>
</feature>
<keyword evidence="10" id="KW-1185">Reference proteome</keyword>
<keyword evidence="5 7" id="KW-1133">Transmembrane helix</keyword>
<evidence type="ECO:0000256" key="5">
    <source>
        <dbReference type="ARBA" id="ARBA00022989"/>
    </source>
</evidence>
<feature type="domain" description="Glycosyltransferase 2-like" evidence="8">
    <location>
        <begin position="93"/>
        <end position="213"/>
    </location>
</feature>
<dbReference type="InterPro" id="IPR029044">
    <property type="entry name" value="Nucleotide-diphossugar_trans"/>
</dbReference>
<evidence type="ECO:0000256" key="4">
    <source>
        <dbReference type="ARBA" id="ARBA00022692"/>
    </source>
</evidence>
<dbReference type="Proteomes" id="UP000199079">
    <property type="component" value="Unassembled WGS sequence"/>
</dbReference>
<gene>
    <name evidence="9" type="ORF">SAMN05216564_101232</name>
</gene>
<accession>A0A1H3E2N5</accession>
<dbReference type="GeneID" id="43838371"/>
<keyword evidence="3 9" id="KW-0808">Transferase</keyword>
<dbReference type="AlphaFoldDB" id="A0A1H3E2N5"/>
<dbReference type="PANTHER" id="PTHR43867">
    <property type="entry name" value="CELLULOSE SYNTHASE CATALYTIC SUBUNIT A [UDP-FORMING]"/>
    <property type="match status" value="1"/>
</dbReference>
<proteinExistence type="predicted"/>
<comment type="subcellular location">
    <subcellularLocation>
        <location evidence="1">Membrane</location>
        <topology evidence="1">Multi-pass membrane protein</topology>
    </subcellularLocation>
</comment>
<evidence type="ECO:0000256" key="1">
    <source>
        <dbReference type="ARBA" id="ARBA00004141"/>
    </source>
</evidence>
<dbReference type="SUPFAM" id="SSF53448">
    <property type="entry name" value="Nucleotide-diphospho-sugar transferases"/>
    <property type="match status" value="1"/>
</dbReference>
<dbReference type="InterPro" id="IPR050321">
    <property type="entry name" value="Glycosyltr_2/OpgH_subfam"/>
</dbReference>
<reference evidence="10" key="1">
    <citation type="submission" date="2016-10" db="EMBL/GenBank/DDBJ databases">
        <authorList>
            <person name="Varghese N."/>
            <person name="Submissions S."/>
        </authorList>
    </citation>
    <scope>NUCLEOTIDE SEQUENCE [LARGE SCALE GENOMIC DNA]</scope>
    <source>
        <strain evidence="10">DC30,IBRC 10041,KCTC 4046</strain>
    </source>
</reference>